<keyword evidence="5" id="KW-1185">Reference proteome</keyword>
<evidence type="ECO:0000259" key="3">
    <source>
        <dbReference type="Pfam" id="PF16344"/>
    </source>
</evidence>
<dbReference type="Gene3D" id="3.55.50.30">
    <property type="match status" value="1"/>
</dbReference>
<name>A0A3N4PP84_9BACT</name>
<dbReference type="RefSeq" id="WP_123848450.1">
    <property type="nucleotide sequence ID" value="NZ_RPDH01000002.1"/>
</dbReference>
<dbReference type="GO" id="GO:0016989">
    <property type="term" value="F:sigma factor antagonist activity"/>
    <property type="evidence" value="ECO:0007669"/>
    <property type="project" value="TreeGrafter"/>
</dbReference>
<evidence type="ECO:0000259" key="2">
    <source>
        <dbReference type="Pfam" id="PF04773"/>
    </source>
</evidence>
<feature type="domain" description="FecR protein" evidence="2">
    <location>
        <begin position="130"/>
        <end position="226"/>
    </location>
</feature>
<dbReference type="Proteomes" id="UP000278351">
    <property type="component" value="Unassembled WGS sequence"/>
</dbReference>
<dbReference type="InterPro" id="IPR012373">
    <property type="entry name" value="Ferrdict_sens_TM"/>
</dbReference>
<dbReference type="PIRSF" id="PIRSF018266">
    <property type="entry name" value="FecR"/>
    <property type="match status" value="1"/>
</dbReference>
<evidence type="ECO:0000256" key="1">
    <source>
        <dbReference type="SAM" id="Phobius"/>
    </source>
</evidence>
<sequence>MDIEQIKKVLERYTQGKCTDEEIRVIEQWFASVNQHRSAMIDDDFLKEQLEDVRSRIHEQITVPVVEISARRKPWRRWLYTGAAAMVAGIIIFSLINRQGPASLPENPANPAVQSAVVKTNKVIRDGYVEISTTKGATEKIVLADGSTVSLNASSRLRYPEKFSGSTRTIYLEEGEAFFKVASDPAHPFIVQSGDVATTALGTSFNIRAYSREKKITVALITGKVKVDHAQKPKPVILLPSERVSIDCESAFMAKTTFDKEDDVVGWKLGFLVFKDASYDEVMAEIENRYNVTVINESGKTEWRYTGSFKDENLQDIIETICLTKNISYTIKNDTIFLKSKN</sequence>
<dbReference type="OrthoDB" id="645173at2"/>
<dbReference type="PANTHER" id="PTHR30273">
    <property type="entry name" value="PERIPLASMIC SIGNAL SENSOR AND SIGMA FACTOR ACTIVATOR FECR-RELATED"/>
    <property type="match status" value="1"/>
</dbReference>
<organism evidence="4 5">
    <name type="scientific">Chitinophaga lutea</name>
    <dbReference type="NCBI Taxonomy" id="2488634"/>
    <lineage>
        <taxon>Bacteria</taxon>
        <taxon>Pseudomonadati</taxon>
        <taxon>Bacteroidota</taxon>
        <taxon>Chitinophagia</taxon>
        <taxon>Chitinophagales</taxon>
        <taxon>Chitinophagaceae</taxon>
        <taxon>Chitinophaga</taxon>
    </lineage>
</organism>
<dbReference type="PANTHER" id="PTHR30273:SF2">
    <property type="entry name" value="PROTEIN FECR"/>
    <property type="match status" value="1"/>
</dbReference>
<feature type="transmembrane region" description="Helical" evidence="1">
    <location>
        <begin position="78"/>
        <end position="96"/>
    </location>
</feature>
<dbReference type="InterPro" id="IPR006860">
    <property type="entry name" value="FecR"/>
</dbReference>
<dbReference type="EMBL" id="RPDH01000002">
    <property type="protein sequence ID" value="RPE09458.1"/>
    <property type="molecule type" value="Genomic_DNA"/>
</dbReference>
<evidence type="ECO:0000313" key="5">
    <source>
        <dbReference type="Proteomes" id="UP000278351"/>
    </source>
</evidence>
<keyword evidence="1" id="KW-0812">Transmembrane</keyword>
<dbReference type="InterPro" id="IPR032508">
    <property type="entry name" value="FecR_C"/>
</dbReference>
<keyword evidence="1" id="KW-0472">Membrane</keyword>
<dbReference type="Gene3D" id="2.60.120.1440">
    <property type="match status" value="1"/>
</dbReference>
<dbReference type="Pfam" id="PF16344">
    <property type="entry name" value="FecR_C"/>
    <property type="match status" value="1"/>
</dbReference>
<evidence type="ECO:0000313" key="4">
    <source>
        <dbReference type="EMBL" id="RPE09458.1"/>
    </source>
</evidence>
<proteinExistence type="predicted"/>
<reference evidence="4 5" key="1">
    <citation type="submission" date="2018-11" db="EMBL/GenBank/DDBJ databases">
        <title>Chitinophaga lutea sp.nov., isolate from arsenic contaminated soil.</title>
        <authorList>
            <person name="Zong Y."/>
        </authorList>
    </citation>
    <scope>NUCLEOTIDE SEQUENCE [LARGE SCALE GENOMIC DNA]</scope>
    <source>
        <strain evidence="4 5">ZY74</strain>
    </source>
</reference>
<protein>
    <submittedName>
        <fullName evidence="4">DUF4974 domain-containing protein</fullName>
    </submittedName>
</protein>
<dbReference type="AlphaFoldDB" id="A0A3N4PP84"/>
<accession>A0A3N4PP84</accession>
<comment type="caution">
    <text evidence="4">The sequence shown here is derived from an EMBL/GenBank/DDBJ whole genome shotgun (WGS) entry which is preliminary data.</text>
</comment>
<dbReference type="Pfam" id="PF04773">
    <property type="entry name" value="FecR"/>
    <property type="match status" value="1"/>
</dbReference>
<keyword evidence="1" id="KW-1133">Transmembrane helix</keyword>
<feature type="domain" description="Protein FecR C-terminal" evidence="3">
    <location>
        <begin position="272"/>
        <end position="337"/>
    </location>
</feature>
<gene>
    <name evidence="4" type="ORF">EGT74_20910</name>
</gene>